<evidence type="ECO:0000256" key="1">
    <source>
        <dbReference type="ARBA" id="ARBA00005085"/>
    </source>
</evidence>
<keyword evidence="6" id="KW-0067">ATP-binding</keyword>
<evidence type="ECO:0000313" key="9">
    <source>
        <dbReference type="EMBL" id="MBC5732768.1"/>
    </source>
</evidence>
<evidence type="ECO:0000313" key="10">
    <source>
        <dbReference type="Proteomes" id="UP000661435"/>
    </source>
</evidence>
<dbReference type="RefSeq" id="WP_186906669.1">
    <property type="nucleotide sequence ID" value="NZ_JACOPP010000003.1"/>
</dbReference>
<dbReference type="UniPathway" id="UPA00537">
    <property type="reaction ID" value="UER00594"/>
</dbReference>
<sequence length="330" mass="37602">MYYLESTKTDPSWNLALEQYVFDVLGPRDDCFMLWQNDNTIVVGKHQNTLEEINTDYVKEHGVTVVRRLSGGGAVYHDLGNLNFTFVAENRFGSEFDFSTFCRPVMDALRSLGVPAEINGRNDMTIEGRKFSGNAQYMKKGRIMHHGTLMYDSDLEAVSRALNVKPDKIESKGLKSVRSRVTNIRPYVTDQTLTVDGFREILRRSMFRAYPLTAYALTPEDLDTVERLRRDVYRRWEWNYGASPACRIRKERRVEGCGVIQVHMEVEHGCIAALAFFGDYFSLEDSGTLVQRLLGVALEEGALRAALDGCAIGRYFSRLDLDTFLSILLQ</sequence>
<comment type="pathway">
    <text evidence="2">Protein modification; protein lipoylation via exogenous pathway; protein N(6)-(lipoyl)lysine from lipoate: step 1/2.</text>
</comment>
<dbReference type="GO" id="GO:0005737">
    <property type="term" value="C:cytoplasm"/>
    <property type="evidence" value="ECO:0007669"/>
    <property type="project" value="TreeGrafter"/>
</dbReference>
<evidence type="ECO:0000256" key="4">
    <source>
        <dbReference type="ARBA" id="ARBA00022598"/>
    </source>
</evidence>
<keyword evidence="10" id="KW-1185">Reference proteome</keyword>
<accession>A0A8J6MEE3</accession>
<dbReference type="GO" id="GO:0005524">
    <property type="term" value="F:ATP binding"/>
    <property type="evidence" value="ECO:0007669"/>
    <property type="project" value="UniProtKB-KW"/>
</dbReference>
<dbReference type="Pfam" id="PF21948">
    <property type="entry name" value="LplA-B_cat"/>
    <property type="match status" value="1"/>
</dbReference>
<dbReference type="SUPFAM" id="SSF82649">
    <property type="entry name" value="SufE/NifU"/>
    <property type="match status" value="1"/>
</dbReference>
<dbReference type="NCBIfam" id="TIGR00545">
    <property type="entry name" value="lipoyltrans"/>
    <property type="match status" value="1"/>
</dbReference>
<dbReference type="Pfam" id="PF10437">
    <property type="entry name" value="Lip_prot_lig_C"/>
    <property type="match status" value="1"/>
</dbReference>
<feature type="domain" description="BPL/LPL catalytic" evidence="8">
    <location>
        <begin position="26"/>
        <end position="214"/>
    </location>
</feature>
<protein>
    <recommendedName>
        <fullName evidence="3">lipoate--protein ligase</fullName>
        <ecNumber evidence="3">6.3.1.20</ecNumber>
    </recommendedName>
</protein>
<dbReference type="PANTHER" id="PTHR12561:SF3">
    <property type="entry name" value="LIPOYLTRANSFERASE 1, MITOCHONDRIAL"/>
    <property type="match status" value="1"/>
</dbReference>
<dbReference type="InterPro" id="IPR019491">
    <property type="entry name" value="Lipoate_protein_ligase_C"/>
</dbReference>
<dbReference type="GO" id="GO:0016979">
    <property type="term" value="F:lipoate-protein ligase activity"/>
    <property type="evidence" value="ECO:0007669"/>
    <property type="project" value="UniProtKB-EC"/>
</dbReference>
<dbReference type="GO" id="GO:0009249">
    <property type="term" value="P:protein lipoylation"/>
    <property type="evidence" value="ECO:0007669"/>
    <property type="project" value="InterPro"/>
</dbReference>
<dbReference type="AlphaFoldDB" id="A0A8J6MEE3"/>
<evidence type="ECO:0000259" key="8">
    <source>
        <dbReference type="PROSITE" id="PS51733"/>
    </source>
</evidence>
<dbReference type="Gene3D" id="3.30.390.50">
    <property type="entry name" value="CO dehydrogenase flavoprotein, C-terminal domain"/>
    <property type="match status" value="1"/>
</dbReference>
<dbReference type="SUPFAM" id="SSF55681">
    <property type="entry name" value="Class II aaRS and biotin synthetases"/>
    <property type="match status" value="1"/>
</dbReference>
<comment type="catalytic activity">
    <reaction evidence="7">
        <text>L-lysyl-[lipoyl-carrier protein] + (R)-lipoate + ATP = N(6)-[(R)-lipoyl]-L-lysyl-[lipoyl-carrier protein] + AMP + diphosphate + H(+)</text>
        <dbReference type="Rhea" id="RHEA:49288"/>
        <dbReference type="Rhea" id="RHEA-COMP:10500"/>
        <dbReference type="Rhea" id="RHEA-COMP:10502"/>
        <dbReference type="ChEBI" id="CHEBI:15378"/>
        <dbReference type="ChEBI" id="CHEBI:29969"/>
        <dbReference type="ChEBI" id="CHEBI:30616"/>
        <dbReference type="ChEBI" id="CHEBI:33019"/>
        <dbReference type="ChEBI" id="CHEBI:83088"/>
        <dbReference type="ChEBI" id="CHEBI:83099"/>
        <dbReference type="ChEBI" id="CHEBI:456215"/>
        <dbReference type="EC" id="6.3.1.20"/>
    </reaction>
</comment>
<organism evidence="9 10">
    <name type="scientific">Lawsonibacter hominis</name>
    <dbReference type="NCBI Taxonomy" id="2763053"/>
    <lineage>
        <taxon>Bacteria</taxon>
        <taxon>Bacillati</taxon>
        <taxon>Bacillota</taxon>
        <taxon>Clostridia</taxon>
        <taxon>Eubacteriales</taxon>
        <taxon>Oscillospiraceae</taxon>
        <taxon>Lawsonibacter</taxon>
    </lineage>
</organism>
<evidence type="ECO:0000256" key="6">
    <source>
        <dbReference type="ARBA" id="ARBA00022840"/>
    </source>
</evidence>
<evidence type="ECO:0000256" key="3">
    <source>
        <dbReference type="ARBA" id="ARBA00012367"/>
    </source>
</evidence>
<dbReference type="EMBL" id="JACOPP010000003">
    <property type="protein sequence ID" value="MBC5732768.1"/>
    <property type="molecule type" value="Genomic_DNA"/>
</dbReference>
<comment type="caution">
    <text evidence="9">The sequence shown here is derived from an EMBL/GenBank/DDBJ whole genome shotgun (WGS) entry which is preliminary data.</text>
</comment>
<dbReference type="EC" id="6.3.1.20" evidence="3"/>
<proteinExistence type="predicted"/>
<keyword evidence="4 9" id="KW-0436">Ligase</keyword>
<dbReference type="InterPro" id="IPR045864">
    <property type="entry name" value="aa-tRNA-synth_II/BPL/LPL"/>
</dbReference>
<dbReference type="PROSITE" id="PS51733">
    <property type="entry name" value="BPL_LPL_CATALYTIC"/>
    <property type="match status" value="1"/>
</dbReference>
<dbReference type="InterPro" id="IPR004562">
    <property type="entry name" value="LipoylTrfase_LipoateP_Ligase"/>
</dbReference>
<reference evidence="9" key="1">
    <citation type="submission" date="2020-08" db="EMBL/GenBank/DDBJ databases">
        <title>Genome public.</title>
        <authorList>
            <person name="Liu C."/>
            <person name="Sun Q."/>
        </authorList>
    </citation>
    <scope>NUCLEOTIDE SEQUENCE</scope>
    <source>
        <strain evidence="9">NSJ-51</strain>
    </source>
</reference>
<evidence type="ECO:0000256" key="5">
    <source>
        <dbReference type="ARBA" id="ARBA00022741"/>
    </source>
</evidence>
<gene>
    <name evidence="9" type="ORF">H8S57_03370</name>
</gene>
<comment type="pathway">
    <text evidence="1">Protein modification; protein lipoylation via exogenous pathway; protein N(6)-(lipoyl)lysine from lipoate: step 2/2.</text>
</comment>
<dbReference type="FunFam" id="3.30.930.10:FF:000072">
    <property type="entry name" value="Lipoate--protein ligase"/>
    <property type="match status" value="1"/>
</dbReference>
<evidence type="ECO:0000256" key="7">
    <source>
        <dbReference type="ARBA" id="ARBA00048037"/>
    </source>
</evidence>
<evidence type="ECO:0000256" key="2">
    <source>
        <dbReference type="ARBA" id="ARBA00005124"/>
    </source>
</evidence>
<keyword evidence="5" id="KW-0547">Nucleotide-binding</keyword>
<name>A0A8J6MEE3_9FIRM</name>
<dbReference type="GO" id="GO:0017118">
    <property type="term" value="F:lipoyltransferase activity"/>
    <property type="evidence" value="ECO:0007669"/>
    <property type="project" value="TreeGrafter"/>
</dbReference>
<dbReference type="Proteomes" id="UP000661435">
    <property type="component" value="Unassembled WGS sequence"/>
</dbReference>
<dbReference type="CDD" id="cd16443">
    <property type="entry name" value="LplA"/>
    <property type="match status" value="1"/>
</dbReference>
<dbReference type="Gene3D" id="3.30.930.10">
    <property type="entry name" value="Bira Bifunctional Protein, Domain 2"/>
    <property type="match status" value="1"/>
</dbReference>
<dbReference type="PANTHER" id="PTHR12561">
    <property type="entry name" value="LIPOATE-PROTEIN LIGASE"/>
    <property type="match status" value="1"/>
</dbReference>
<dbReference type="InterPro" id="IPR004143">
    <property type="entry name" value="BPL_LPL_catalytic"/>
</dbReference>